<dbReference type="Proteomes" id="UP000053257">
    <property type="component" value="Unassembled WGS sequence"/>
</dbReference>
<evidence type="ECO:0000313" key="2">
    <source>
        <dbReference type="Proteomes" id="UP000053257"/>
    </source>
</evidence>
<organism evidence="1 2">
    <name type="scientific">Phlebiopsis gigantea (strain 11061_1 CR5-6)</name>
    <name type="common">White-rot fungus</name>
    <name type="synonym">Peniophora gigantea</name>
    <dbReference type="NCBI Taxonomy" id="745531"/>
    <lineage>
        <taxon>Eukaryota</taxon>
        <taxon>Fungi</taxon>
        <taxon>Dikarya</taxon>
        <taxon>Basidiomycota</taxon>
        <taxon>Agaricomycotina</taxon>
        <taxon>Agaricomycetes</taxon>
        <taxon>Polyporales</taxon>
        <taxon>Phanerochaetaceae</taxon>
        <taxon>Phlebiopsis</taxon>
    </lineage>
</organism>
<accession>A0A0C3S690</accession>
<sequence>MSRIGTVATQLLRSRHRLSRNCGIASLRSFNPWHCHYCSDLEIVLPRKQHRTLALIHVHHNEDRCDSMTQPSFQDSAA</sequence>
<reference evidence="1 2" key="1">
    <citation type="journal article" date="2014" name="PLoS Genet.">
        <title>Analysis of the Phlebiopsis gigantea genome, transcriptome and secretome provides insight into its pioneer colonization strategies of wood.</title>
        <authorList>
            <person name="Hori C."/>
            <person name="Ishida T."/>
            <person name="Igarashi K."/>
            <person name="Samejima M."/>
            <person name="Suzuki H."/>
            <person name="Master E."/>
            <person name="Ferreira P."/>
            <person name="Ruiz-Duenas F.J."/>
            <person name="Held B."/>
            <person name="Canessa P."/>
            <person name="Larrondo L.F."/>
            <person name="Schmoll M."/>
            <person name="Druzhinina I.S."/>
            <person name="Kubicek C.P."/>
            <person name="Gaskell J.A."/>
            <person name="Kersten P."/>
            <person name="St John F."/>
            <person name="Glasner J."/>
            <person name="Sabat G."/>
            <person name="Splinter BonDurant S."/>
            <person name="Syed K."/>
            <person name="Yadav J."/>
            <person name="Mgbeahuruike A.C."/>
            <person name="Kovalchuk A."/>
            <person name="Asiegbu F.O."/>
            <person name="Lackner G."/>
            <person name="Hoffmeister D."/>
            <person name="Rencoret J."/>
            <person name="Gutierrez A."/>
            <person name="Sun H."/>
            <person name="Lindquist E."/>
            <person name="Barry K."/>
            <person name="Riley R."/>
            <person name="Grigoriev I.V."/>
            <person name="Henrissat B."/>
            <person name="Kues U."/>
            <person name="Berka R.M."/>
            <person name="Martinez A.T."/>
            <person name="Covert S.F."/>
            <person name="Blanchette R.A."/>
            <person name="Cullen D."/>
        </authorList>
    </citation>
    <scope>NUCLEOTIDE SEQUENCE [LARGE SCALE GENOMIC DNA]</scope>
    <source>
        <strain evidence="1 2">11061_1 CR5-6</strain>
    </source>
</reference>
<gene>
    <name evidence="1" type="ORF">PHLGIDRAFT_477877</name>
</gene>
<keyword evidence="2" id="KW-1185">Reference proteome</keyword>
<name>A0A0C3S690_PHLG1</name>
<evidence type="ECO:0000313" key="1">
    <source>
        <dbReference type="EMBL" id="KIP06047.1"/>
    </source>
</evidence>
<protein>
    <submittedName>
        <fullName evidence="1">Uncharacterized protein</fullName>
    </submittedName>
</protein>
<dbReference type="HOGENOM" id="CLU_2622848_0_0_1"/>
<dbReference type="AlphaFoldDB" id="A0A0C3S690"/>
<proteinExistence type="predicted"/>
<dbReference type="EMBL" id="KN840527">
    <property type="protein sequence ID" value="KIP06047.1"/>
    <property type="molecule type" value="Genomic_DNA"/>
</dbReference>